<dbReference type="PROSITE" id="PS00687">
    <property type="entry name" value="ALDEHYDE_DEHYDR_GLU"/>
    <property type="match status" value="1"/>
</dbReference>
<dbReference type="PANTHER" id="PTHR43353">
    <property type="entry name" value="SUCCINATE-SEMIALDEHYDE DEHYDROGENASE, MITOCHONDRIAL"/>
    <property type="match status" value="1"/>
</dbReference>
<dbReference type="AlphaFoldDB" id="A0A7R9BJX1"/>
<evidence type="ECO:0000256" key="2">
    <source>
        <dbReference type="ARBA" id="ARBA00009986"/>
    </source>
</evidence>
<dbReference type="InterPro" id="IPR015590">
    <property type="entry name" value="Aldehyde_DH_dom"/>
</dbReference>
<comment type="similarity">
    <text evidence="2 8">Belongs to the aldehyde dehydrogenase family.</text>
</comment>
<evidence type="ECO:0000256" key="6">
    <source>
        <dbReference type="ARBA" id="ARBA00030806"/>
    </source>
</evidence>
<dbReference type="GO" id="GO:0004777">
    <property type="term" value="F:succinate-semialdehyde dehydrogenase (NAD+) activity"/>
    <property type="evidence" value="ECO:0007669"/>
    <property type="project" value="UniProtKB-EC"/>
</dbReference>
<dbReference type="GO" id="GO:0005739">
    <property type="term" value="C:mitochondrion"/>
    <property type="evidence" value="ECO:0007669"/>
    <property type="project" value="TreeGrafter"/>
</dbReference>
<name>A0A7R9BJX1_9CRUS</name>
<organism evidence="10">
    <name type="scientific">Notodromas monacha</name>
    <dbReference type="NCBI Taxonomy" id="399045"/>
    <lineage>
        <taxon>Eukaryota</taxon>
        <taxon>Metazoa</taxon>
        <taxon>Ecdysozoa</taxon>
        <taxon>Arthropoda</taxon>
        <taxon>Crustacea</taxon>
        <taxon>Oligostraca</taxon>
        <taxon>Ostracoda</taxon>
        <taxon>Podocopa</taxon>
        <taxon>Podocopida</taxon>
        <taxon>Cypridocopina</taxon>
        <taxon>Cypridoidea</taxon>
        <taxon>Cyprididae</taxon>
        <taxon>Notodromas</taxon>
    </lineage>
</organism>
<dbReference type="PROSITE" id="PS00070">
    <property type="entry name" value="ALDEHYDE_DEHYDR_CYS"/>
    <property type="match status" value="1"/>
</dbReference>
<dbReference type="Proteomes" id="UP000678499">
    <property type="component" value="Unassembled WGS sequence"/>
</dbReference>
<evidence type="ECO:0000259" key="9">
    <source>
        <dbReference type="Pfam" id="PF00171"/>
    </source>
</evidence>
<dbReference type="InterPro" id="IPR016163">
    <property type="entry name" value="Ald_DH_C"/>
</dbReference>
<evidence type="ECO:0000256" key="7">
    <source>
        <dbReference type="PROSITE-ProRule" id="PRU10007"/>
    </source>
</evidence>
<evidence type="ECO:0000256" key="5">
    <source>
        <dbReference type="ARBA" id="ARBA00023002"/>
    </source>
</evidence>
<proteinExistence type="inferred from homology"/>
<dbReference type="GO" id="GO:0009450">
    <property type="term" value="P:gamma-aminobutyric acid catabolic process"/>
    <property type="evidence" value="ECO:0007669"/>
    <property type="project" value="TreeGrafter"/>
</dbReference>
<dbReference type="CDD" id="cd07103">
    <property type="entry name" value="ALDH_F5_SSADH_GabD"/>
    <property type="match status" value="1"/>
</dbReference>
<sequence length="503" mass="54598">MALPRLYFLGRVPSVRFFSQLPDKAFVNGKWVPAASGKTFPVQNPVDESLLVEIPDMDSEDTKAAVDSSHRAFQKWKNTTAKERSDILLSWNTAILKNKTELATLLTKENGKPLQESVTEITYASSFLDWFAGEARRCYGDIIPSPRNDRQIFIFKQPVGVAAIITPWNFPAAMITRKIGAAFAAGCTCVVKPAEDTPLTALALAELAAEAGVPPGALNVVTASRSNTPAVGKVLCEEDNVRKLSFTGSTEVGRILYSQCAKNIKKISLELGGNAPFIVFESADLDLAVKGLMASKFRNTGQTCVCSNRIFVHSSVHDAFVAKLQQAMKQELRVGDGLQQENNQGPLVNRNQFDRFLKLVQSAKGEGAKVVHGGTPLPSVGPLFFAPTIITDVNPGMRCFVEEQFGPLVAICKFGTEEEVLQKANDCERGLAGYFYSRDVSQIWRVALNLEVGMVGANEAVLSACENAFGGIKQSGIGSEGSKYGIDEYIQLKSFTFGGLHLV</sequence>
<dbReference type="InterPro" id="IPR016160">
    <property type="entry name" value="Ald_DH_CS_CYS"/>
</dbReference>
<evidence type="ECO:0000256" key="8">
    <source>
        <dbReference type="RuleBase" id="RU003345"/>
    </source>
</evidence>
<dbReference type="EMBL" id="CAJPEX010000446">
    <property type="protein sequence ID" value="CAG0915743.1"/>
    <property type="molecule type" value="Genomic_DNA"/>
</dbReference>
<dbReference type="FunFam" id="3.40.309.10:FF:000004">
    <property type="entry name" value="Succinate-semialdehyde dehydrogenase I"/>
    <property type="match status" value="1"/>
</dbReference>
<evidence type="ECO:0000313" key="11">
    <source>
        <dbReference type="Proteomes" id="UP000678499"/>
    </source>
</evidence>
<dbReference type="Gene3D" id="3.40.605.10">
    <property type="entry name" value="Aldehyde Dehydrogenase, Chain A, domain 1"/>
    <property type="match status" value="1"/>
</dbReference>
<evidence type="ECO:0000313" key="10">
    <source>
        <dbReference type="EMBL" id="CAD7275591.1"/>
    </source>
</evidence>
<dbReference type="OrthoDB" id="6336534at2759"/>
<accession>A0A7R9BJX1</accession>
<dbReference type="EC" id="1.2.1.24" evidence="3"/>
<evidence type="ECO:0000256" key="3">
    <source>
        <dbReference type="ARBA" id="ARBA00013051"/>
    </source>
</evidence>
<evidence type="ECO:0000256" key="1">
    <source>
        <dbReference type="ARBA" id="ARBA00005176"/>
    </source>
</evidence>
<dbReference type="Pfam" id="PF00171">
    <property type="entry name" value="Aldedh"/>
    <property type="match status" value="1"/>
</dbReference>
<dbReference type="InterPro" id="IPR016162">
    <property type="entry name" value="Ald_DH_N"/>
</dbReference>
<feature type="domain" description="Aldehyde dehydrogenase" evidence="9">
    <location>
        <begin position="31"/>
        <end position="494"/>
    </location>
</feature>
<comment type="pathway">
    <text evidence="1">Amino-acid degradation; 4-aminobutanoate degradation.</text>
</comment>
<keyword evidence="5 8" id="KW-0560">Oxidoreductase</keyword>
<dbReference type="InterPro" id="IPR050740">
    <property type="entry name" value="Aldehyde_DH_Superfamily"/>
</dbReference>
<protein>
    <recommendedName>
        <fullName evidence="4">Succinate-semialdehyde dehydrogenase, mitochondrial</fullName>
        <ecNumber evidence="3">1.2.1.24</ecNumber>
    </recommendedName>
    <alternativeName>
        <fullName evidence="6">NAD(+)-dependent succinic semialdehyde dehydrogenase</fullName>
    </alternativeName>
</protein>
<dbReference type="FunFam" id="3.40.605.10:FF:000005">
    <property type="entry name" value="Succinate-semialdehyde dehydrogenase I"/>
    <property type="match status" value="1"/>
</dbReference>
<dbReference type="PANTHER" id="PTHR43353:SF5">
    <property type="entry name" value="SUCCINATE-SEMIALDEHYDE DEHYDROGENASE, MITOCHONDRIAL"/>
    <property type="match status" value="1"/>
</dbReference>
<dbReference type="InterPro" id="IPR016161">
    <property type="entry name" value="Ald_DH/histidinol_DH"/>
</dbReference>
<dbReference type="Gene3D" id="3.40.309.10">
    <property type="entry name" value="Aldehyde Dehydrogenase, Chain A, domain 2"/>
    <property type="match status" value="1"/>
</dbReference>
<dbReference type="SUPFAM" id="SSF53720">
    <property type="entry name" value="ALDH-like"/>
    <property type="match status" value="1"/>
</dbReference>
<gene>
    <name evidence="10" type="ORF">NMOB1V02_LOCUS3381</name>
</gene>
<keyword evidence="11" id="KW-1185">Reference proteome</keyword>
<dbReference type="InterPro" id="IPR029510">
    <property type="entry name" value="Ald_DH_CS_GLU"/>
</dbReference>
<dbReference type="EMBL" id="OA882483">
    <property type="protein sequence ID" value="CAD7275591.1"/>
    <property type="molecule type" value="Genomic_DNA"/>
</dbReference>
<reference evidence="10" key="1">
    <citation type="submission" date="2020-11" db="EMBL/GenBank/DDBJ databases">
        <authorList>
            <person name="Tran Van P."/>
        </authorList>
    </citation>
    <scope>NUCLEOTIDE SEQUENCE</scope>
</reference>
<evidence type="ECO:0000256" key="4">
    <source>
        <dbReference type="ARBA" id="ARBA00019842"/>
    </source>
</evidence>
<feature type="active site" evidence="7">
    <location>
        <position position="270"/>
    </location>
</feature>